<dbReference type="WBParaSite" id="TCONS_00007396.p1">
    <property type="protein sequence ID" value="TCONS_00007396.p1"/>
    <property type="gene ID" value="XLOC_005426"/>
</dbReference>
<dbReference type="Pfam" id="PF00080">
    <property type="entry name" value="Sod_Cu"/>
    <property type="match status" value="1"/>
</dbReference>
<dbReference type="InterPro" id="IPR036423">
    <property type="entry name" value="SOD-like_Cu/Zn_dom_sf"/>
</dbReference>
<keyword evidence="2" id="KW-1185">Reference proteome</keyword>
<dbReference type="InterPro" id="IPR001424">
    <property type="entry name" value="SOD_Cu_Zn_dom"/>
</dbReference>
<evidence type="ECO:0000313" key="3">
    <source>
        <dbReference type="WBParaSite" id="TCONS_00007396.p1"/>
    </source>
</evidence>
<dbReference type="AlphaFoldDB" id="A0AAF5D638"/>
<protein>
    <submittedName>
        <fullName evidence="3">Superoxide dismutase</fullName>
    </submittedName>
</protein>
<proteinExistence type="predicted"/>
<evidence type="ECO:0000259" key="1">
    <source>
        <dbReference type="Pfam" id="PF00080"/>
    </source>
</evidence>
<sequence length="165" mass="18269">MMATVRAKSKIYLVTDPTKAPTKYIGTLRLIQFNSGKIRINGNLFKLRRGYHGIHFHPNPDLGDGCKAAGRKLIVQNITVPESEAKNDGDLGSIYANKHGLARVNIYRKGVLSFDPPADLFRRSIVIHATVEEDLEKVPNADPNLLPLFRTRIACGLIAPRNVKG</sequence>
<dbReference type="SUPFAM" id="SSF49329">
    <property type="entry name" value="Cu,Zn superoxide dismutase-like"/>
    <property type="match status" value="1"/>
</dbReference>
<evidence type="ECO:0000313" key="2">
    <source>
        <dbReference type="Proteomes" id="UP000035681"/>
    </source>
</evidence>
<dbReference type="PRINTS" id="PR00068">
    <property type="entry name" value="CUZNDISMTASE"/>
</dbReference>
<dbReference type="InterPro" id="IPR018152">
    <property type="entry name" value="SOD_Cu/Zn_BS"/>
</dbReference>
<name>A0AAF5D638_STRER</name>
<accession>A0AAF5D638</accession>
<feature type="domain" description="Superoxide dismutase copper/zinc binding" evidence="1">
    <location>
        <begin position="26"/>
        <end position="158"/>
    </location>
</feature>
<organism evidence="2 3">
    <name type="scientific">Strongyloides stercoralis</name>
    <name type="common">Threadworm</name>
    <dbReference type="NCBI Taxonomy" id="6248"/>
    <lineage>
        <taxon>Eukaryota</taxon>
        <taxon>Metazoa</taxon>
        <taxon>Ecdysozoa</taxon>
        <taxon>Nematoda</taxon>
        <taxon>Chromadorea</taxon>
        <taxon>Rhabditida</taxon>
        <taxon>Tylenchina</taxon>
        <taxon>Panagrolaimomorpha</taxon>
        <taxon>Strongyloidoidea</taxon>
        <taxon>Strongyloididae</taxon>
        <taxon>Strongyloides</taxon>
    </lineage>
</organism>
<dbReference type="GO" id="GO:0006801">
    <property type="term" value="P:superoxide metabolic process"/>
    <property type="evidence" value="ECO:0007669"/>
    <property type="project" value="InterPro"/>
</dbReference>
<dbReference type="GO" id="GO:0005507">
    <property type="term" value="F:copper ion binding"/>
    <property type="evidence" value="ECO:0007669"/>
    <property type="project" value="InterPro"/>
</dbReference>
<dbReference type="Proteomes" id="UP000035681">
    <property type="component" value="Unplaced"/>
</dbReference>
<dbReference type="PROSITE" id="PS00087">
    <property type="entry name" value="SOD_CU_ZN_1"/>
    <property type="match status" value="1"/>
</dbReference>
<dbReference type="PANTHER" id="PTHR10003">
    <property type="entry name" value="SUPEROXIDE DISMUTASE CU-ZN -RELATED"/>
    <property type="match status" value="1"/>
</dbReference>
<reference evidence="3" key="1">
    <citation type="submission" date="2024-02" db="UniProtKB">
        <authorList>
            <consortium name="WormBaseParasite"/>
        </authorList>
    </citation>
    <scope>IDENTIFICATION</scope>
</reference>
<dbReference type="InterPro" id="IPR024134">
    <property type="entry name" value="SOD_Cu/Zn_/chaperone"/>
</dbReference>
<dbReference type="Gene3D" id="2.60.40.200">
    <property type="entry name" value="Superoxide dismutase, copper/zinc binding domain"/>
    <property type="match status" value="1"/>
</dbReference>